<dbReference type="SUPFAM" id="SSF53383">
    <property type="entry name" value="PLP-dependent transferases"/>
    <property type="match status" value="1"/>
</dbReference>
<organism evidence="12 13">
    <name type="scientific">Phycisphaera mikurensis (strain NBRC 102666 / KCTC 22515 / FYK2301M01)</name>
    <dbReference type="NCBI Taxonomy" id="1142394"/>
    <lineage>
        <taxon>Bacteria</taxon>
        <taxon>Pseudomonadati</taxon>
        <taxon>Planctomycetota</taxon>
        <taxon>Phycisphaerae</taxon>
        <taxon>Phycisphaerales</taxon>
        <taxon>Phycisphaeraceae</taxon>
        <taxon>Phycisphaera</taxon>
    </lineage>
</organism>
<dbReference type="eggNOG" id="COG0112">
    <property type="taxonomic scope" value="Bacteria"/>
</dbReference>
<evidence type="ECO:0000313" key="13">
    <source>
        <dbReference type="Proteomes" id="UP000007881"/>
    </source>
</evidence>
<dbReference type="GO" id="GO:0008168">
    <property type="term" value="F:methyltransferase activity"/>
    <property type="evidence" value="ECO:0007669"/>
    <property type="project" value="UniProtKB-KW"/>
</dbReference>
<protein>
    <recommendedName>
        <fullName evidence="9">Serine hydroxymethyltransferase</fullName>
        <shortName evidence="9">SHMT</shortName>
        <shortName evidence="9">Serine methylase</shortName>
        <ecNumber evidence="9">2.1.2.1</ecNumber>
    </recommendedName>
</protein>
<comment type="caution">
    <text evidence="9">Lacks conserved residue(s) required for the propagation of feature annotation.</text>
</comment>
<dbReference type="HOGENOM" id="CLU_022477_2_1_0"/>
<evidence type="ECO:0000259" key="11">
    <source>
        <dbReference type="Pfam" id="PF00464"/>
    </source>
</evidence>
<proteinExistence type="inferred from homology"/>
<dbReference type="RefSeq" id="WP_014435772.1">
    <property type="nucleotide sequence ID" value="NC_017080.1"/>
</dbReference>
<dbReference type="InterPro" id="IPR019798">
    <property type="entry name" value="Ser_HO-MeTrfase_PLP_BS"/>
</dbReference>
<feature type="binding site" evidence="9">
    <location>
        <begin position="149"/>
        <end position="151"/>
    </location>
    <ligand>
        <name>(6S)-5,6,7,8-tetrahydrofolate</name>
        <dbReference type="ChEBI" id="CHEBI:57453"/>
    </ligand>
</feature>
<evidence type="ECO:0000256" key="3">
    <source>
        <dbReference type="ARBA" id="ARBA00006376"/>
    </source>
</evidence>
<evidence type="ECO:0000256" key="1">
    <source>
        <dbReference type="ARBA" id="ARBA00001933"/>
    </source>
</evidence>
<keyword evidence="12" id="KW-0489">Methyltransferase</keyword>
<dbReference type="GO" id="GO:0019264">
    <property type="term" value="P:glycine biosynthetic process from serine"/>
    <property type="evidence" value="ECO:0007669"/>
    <property type="project" value="UniProtKB-UniRule"/>
</dbReference>
<dbReference type="CDD" id="cd00378">
    <property type="entry name" value="SHMT"/>
    <property type="match status" value="1"/>
</dbReference>
<dbReference type="GO" id="GO:0032259">
    <property type="term" value="P:methylation"/>
    <property type="evidence" value="ECO:0007669"/>
    <property type="project" value="UniProtKB-KW"/>
</dbReference>
<comment type="subcellular location">
    <subcellularLocation>
        <location evidence="2 9">Cytoplasm</location>
    </subcellularLocation>
</comment>
<feature type="domain" description="Serine hydroxymethyltransferase-like" evidence="11">
    <location>
        <begin position="32"/>
        <end position="416"/>
    </location>
</feature>
<dbReference type="GO" id="GO:0030170">
    <property type="term" value="F:pyridoxal phosphate binding"/>
    <property type="evidence" value="ECO:0007669"/>
    <property type="project" value="UniProtKB-UniRule"/>
</dbReference>
<dbReference type="UniPathway" id="UPA00288">
    <property type="reaction ID" value="UER01023"/>
</dbReference>
<keyword evidence="8 9" id="KW-0663">Pyridoxal phosphate</keyword>
<dbReference type="InterPro" id="IPR049943">
    <property type="entry name" value="Ser_HO-MeTrfase-like"/>
</dbReference>
<evidence type="ECO:0000256" key="7">
    <source>
        <dbReference type="ARBA" id="ARBA00022679"/>
    </source>
</evidence>
<comment type="function">
    <text evidence="9">Catalyzes the reversible interconversion of serine and glycine with tetrahydrofolate (THF) serving as the one-carbon carrier. This reaction serves as the major source of one-carbon groups required for the biosynthesis of purines, thymidylate, methionine, and other important biomolecules. Also exhibits THF-independent aldolase activity toward beta-hydroxyamino acids, producing glycine and aldehydes, via a retro-aldol mechanism.</text>
</comment>
<dbReference type="GO" id="GO:0004372">
    <property type="term" value="F:glycine hydroxymethyltransferase activity"/>
    <property type="evidence" value="ECO:0007669"/>
    <property type="project" value="UniProtKB-UniRule"/>
</dbReference>
<dbReference type="Gene3D" id="3.40.640.10">
    <property type="entry name" value="Type I PLP-dependent aspartate aminotransferase-like (Major domain)"/>
    <property type="match status" value="1"/>
</dbReference>
<dbReference type="OrthoDB" id="9803846at2"/>
<evidence type="ECO:0000256" key="10">
    <source>
        <dbReference type="PIRSR" id="PIRSR000412-50"/>
    </source>
</evidence>
<feature type="site" description="Plays an important role in substrate specificity" evidence="9">
    <location>
        <position position="258"/>
    </location>
</feature>
<keyword evidence="9" id="KW-0028">Amino-acid biosynthesis</keyword>
<dbReference type="PANTHER" id="PTHR11680">
    <property type="entry name" value="SERINE HYDROXYMETHYLTRANSFERASE"/>
    <property type="match status" value="1"/>
</dbReference>
<dbReference type="PATRIC" id="fig|1142394.8.peg.401"/>
<comment type="pathway">
    <text evidence="9">Amino-acid biosynthesis; glycine biosynthesis; glycine from L-serine: step 1/1.</text>
</comment>
<dbReference type="EC" id="2.1.2.1" evidence="9"/>
<dbReference type="InterPro" id="IPR015424">
    <property type="entry name" value="PyrdxlP-dep_Trfase"/>
</dbReference>
<dbReference type="AlphaFoldDB" id="I0IBB4"/>
<comment type="cofactor">
    <cofactor evidence="1 9 10">
        <name>pyridoxal 5'-phosphate</name>
        <dbReference type="ChEBI" id="CHEBI:597326"/>
    </cofactor>
</comment>
<feature type="binding site" evidence="9">
    <location>
        <begin position="385"/>
        <end position="387"/>
    </location>
    <ligand>
        <name>(6S)-5,6,7,8-tetrahydrofolate</name>
        <dbReference type="ChEBI" id="CHEBI:57453"/>
    </ligand>
</feature>
<dbReference type="KEGG" id="phm:PSMK_03930"/>
<keyword evidence="5 9" id="KW-0963">Cytoplasm</keyword>
<feature type="modified residue" description="N6-(pyridoxal phosphate)lysine" evidence="9 10">
    <location>
        <position position="259"/>
    </location>
</feature>
<keyword evidence="7 9" id="KW-0808">Transferase</keyword>
<dbReference type="InterPro" id="IPR015421">
    <property type="entry name" value="PyrdxlP-dep_Trfase_major"/>
</dbReference>
<dbReference type="InterPro" id="IPR015422">
    <property type="entry name" value="PyrdxlP-dep_Trfase_small"/>
</dbReference>
<sequence>MPSLSVSLDPAKPLLSVKAGVGEPAPAGVSALQASDPEIAALVAQEKDRQHRTLEMIASENHASHAVMEAQGSCLTNKYAEGYPGKRYYSGCAFHDEVETLAIERAKRLFGCGYANVQPHSGASANLAVQLALFDPGDTFAAIELSDGGHLTHGSPVNLSGKWLNPVTYNLVTDESREDWGHLDYDSVDRVCAEHKPKVLMTGYSAYPRTIDFARFREIADRHGAILWADVAHIAGLIAGGAHPSPFPHCHVVTTTTHKTLRGPRGGMILTDDADLAKRFNSAVFPGTQGGPLMHVIAAKAVAFGEDLQPSFRAYAEQVVANAKRLAGELMDRGYKLASNGTDNHLILVDLRATDPELTGKDAASWLERAGIIANMNTVPNETRSPFKTSGIRLGTPALTTRGLRADDLAEVAGFIDRVLTSRGDAAVIDAVRADVESLCDRFPRLSA</sequence>
<comment type="similarity">
    <text evidence="3 9">Belongs to the SHMT family.</text>
</comment>
<comment type="subunit">
    <text evidence="4 9">Homodimer.</text>
</comment>
<name>I0IBB4_PHYMF</name>
<keyword evidence="6 9" id="KW-0554">One-carbon metabolism</keyword>
<dbReference type="NCBIfam" id="NF000586">
    <property type="entry name" value="PRK00011.1"/>
    <property type="match status" value="1"/>
</dbReference>
<dbReference type="UniPathway" id="UPA00193"/>
<accession>I0IBB4</accession>
<evidence type="ECO:0000313" key="12">
    <source>
        <dbReference type="EMBL" id="BAM02552.1"/>
    </source>
</evidence>
<dbReference type="PROSITE" id="PS00096">
    <property type="entry name" value="SHMT"/>
    <property type="match status" value="1"/>
</dbReference>
<dbReference type="InterPro" id="IPR039429">
    <property type="entry name" value="SHMT-like_dom"/>
</dbReference>
<dbReference type="HAMAP" id="MF_00051">
    <property type="entry name" value="SHMT"/>
    <property type="match status" value="1"/>
</dbReference>
<evidence type="ECO:0000256" key="9">
    <source>
        <dbReference type="HAMAP-Rule" id="MF_00051"/>
    </source>
</evidence>
<keyword evidence="13" id="KW-1185">Reference proteome</keyword>
<evidence type="ECO:0000256" key="2">
    <source>
        <dbReference type="ARBA" id="ARBA00004496"/>
    </source>
</evidence>
<dbReference type="GO" id="GO:0005829">
    <property type="term" value="C:cytosol"/>
    <property type="evidence" value="ECO:0007669"/>
    <property type="project" value="TreeGrafter"/>
</dbReference>
<dbReference type="InterPro" id="IPR001085">
    <property type="entry name" value="Ser_HO-MeTrfase"/>
</dbReference>
<gene>
    <name evidence="9 12" type="primary">glyA</name>
    <name evidence="12" type="ordered locus">PSMK_03930</name>
</gene>
<reference evidence="12 13" key="1">
    <citation type="submission" date="2012-02" db="EMBL/GenBank/DDBJ databases">
        <title>Complete genome sequence of Phycisphaera mikurensis NBRC 102666.</title>
        <authorList>
            <person name="Ankai A."/>
            <person name="Hosoyama A."/>
            <person name="Terui Y."/>
            <person name="Sekine M."/>
            <person name="Fukai R."/>
            <person name="Kato Y."/>
            <person name="Nakamura S."/>
            <person name="Yamada-Narita S."/>
            <person name="Kawakoshi A."/>
            <person name="Fukunaga Y."/>
            <person name="Yamazaki S."/>
            <person name="Fujita N."/>
        </authorList>
    </citation>
    <scope>NUCLEOTIDE SEQUENCE [LARGE SCALE GENOMIC DNA]</scope>
    <source>
        <strain evidence="13">NBRC 102666 / KCTC 22515 / FYK2301M01</strain>
    </source>
</reference>
<comment type="catalytic activity">
    <reaction evidence="9">
        <text>(6R)-5,10-methylene-5,6,7,8-tetrahydrofolate + glycine + H2O = (6S)-5,6,7,8-tetrahydrofolate + L-serine</text>
        <dbReference type="Rhea" id="RHEA:15481"/>
        <dbReference type="ChEBI" id="CHEBI:15377"/>
        <dbReference type="ChEBI" id="CHEBI:15636"/>
        <dbReference type="ChEBI" id="CHEBI:33384"/>
        <dbReference type="ChEBI" id="CHEBI:57305"/>
        <dbReference type="ChEBI" id="CHEBI:57453"/>
        <dbReference type="EC" id="2.1.2.1"/>
    </reaction>
</comment>
<evidence type="ECO:0000256" key="6">
    <source>
        <dbReference type="ARBA" id="ARBA00022563"/>
    </source>
</evidence>
<dbReference type="PIRSF" id="PIRSF000412">
    <property type="entry name" value="SHMT"/>
    <property type="match status" value="1"/>
</dbReference>
<evidence type="ECO:0000256" key="4">
    <source>
        <dbReference type="ARBA" id="ARBA00011738"/>
    </source>
</evidence>
<dbReference type="GO" id="GO:0035999">
    <property type="term" value="P:tetrahydrofolate interconversion"/>
    <property type="evidence" value="ECO:0007669"/>
    <property type="project" value="UniProtKB-UniRule"/>
</dbReference>
<feature type="binding site" evidence="9">
    <location>
        <position position="145"/>
    </location>
    <ligand>
        <name>(6S)-5,6,7,8-tetrahydrofolate</name>
        <dbReference type="ChEBI" id="CHEBI:57453"/>
    </ligand>
</feature>
<comment type="pathway">
    <text evidence="9">One-carbon metabolism; tetrahydrofolate interconversion.</text>
</comment>
<dbReference type="FunFam" id="3.40.640.10:FF:000001">
    <property type="entry name" value="Serine hydroxymethyltransferase"/>
    <property type="match status" value="1"/>
</dbReference>
<dbReference type="PANTHER" id="PTHR11680:SF35">
    <property type="entry name" value="SERINE HYDROXYMETHYLTRANSFERASE 1"/>
    <property type="match status" value="1"/>
</dbReference>
<evidence type="ECO:0000256" key="8">
    <source>
        <dbReference type="ARBA" id="ARBA00022898"/>
    </source>
</evidence>
<evidence type="ECO:0000256" key="5">
    <source>
        <dbReference type="ARBA" id="ARBA00022490"/>
    </source>
</evidence>
<dbReference type="Pfam" id="PF00464">
    <property type="entry name" value="SHMT"/>
    <property type="match status" value="1"/>
</dbReference>
<dbReference type="STRING" id="1142394.PSMK_03930"/>
<dbReference type="Proteomes" id="UP000007881">
    <property type="component" value="Chromosome"/>
</dbReference>
<dbReference type="EMBL" id="AP012338">
    <property type="protein sequence ID" value="BAM02552.1"/>
    <property type="molecule type" value="Genomic_DNA"/>
</dbReference>
<dbReference type="Gene3D" id="3.90.1150.10">
    <property type="entry name" value="Aspartate Aminotransferase, domain 1"/>
    <property type="match status" value="1"/>
</dbReference>